<gene>
    <name evidence="9" type="ORF">ACFQ1G_12570</name>
</gene>
<dbReference type="PANTHER" id="PTHR30176:SF3">
    <property type="entry name" value="FERREDOXIN-TYPE PROTEIN NAPH"/>
    <property type="match status" value="1"/>
</dbReference>
<evidence type="ECO:0000256" key="3">
    <source>
        <dbReference type="ARBA" id="ARBA00022723"/>
    </source>
</evidence>
<keyword evidence="3" id="KW-0479">Metal-binding</keyword>
<evidence type="ECO:0000313" key="9">
    <source>
        <dbReference type="EMBL" id="MFD0977630.1"/>
    </source>
</evidence>
<dbReference type="PROSITE" id="PS00198">
    <property type="entry name" value="4FE4S_FER_1"/>
    <property type="match status" value="1"/>
</dbReference>
<feature type="transmembrane region" description="Helical" evidence="7">
    <location>
        <begin position="324"/>
        <end position="343"/>
    </location>
</feature>
<dbReference type="EMBL" id="JBHTJP010000035">
    <property type="protein sequence ID" value="MFD0977630.1"/>
    <property type="molecule type" value="Genomic_DNA"/>
</dbReference>
<keyword evidence="7" id="KW-0472">Membrane</keyword>
<proteinExistence type="predicted"/>
<accession>A0ABW3IJE8</accession>
<keyword evidence="4" id="KW-0249">Electron transport</keyword>
<evidence type="ECO:0000313" key="10">
    <source>
        <dbReference type="Proteomes" id="UP001597100"/>
    </source>
</evidence>
<name>A0ABW3IJE8_9FLAO</name>
<feature type="transmembrane region" description="Helical" evidence="7">
    <location>
        <begin position="144"/>
        <end position="164"/>
    </location>
</feature>
<dbReference type="Pfam" id="PF13187">
    <property type="entry name" value="Fer4_9"/>
    <property type="match status" value="1"/>
</dbReference>
<keyword evidence="6" id="KW-0411">Iron-sulfur</keyword>
<feature type="transmembrane region" description="Helical" evidence="7">
    <location>
        <begin position="21"/>
        <end position="41"/>
    </location>
</feature>
<dbReference type="Proteomes" id="UP001597100">
    <property type="component" value="Unassembled WGS sequence"/>
</dbReference>
<reference evidence="10" key="1">
    <citation type="journal article" date="2019" name="Int. J. Syst. Evol. Microbiol.">
        <title>The Global Catalogue of Microorganisms (GCM) 10K type strain sequencing project: providing services to taxonomists for standard genome sequencing and annotation.</title>
        <authorList>
            <consortium name="The Broad Institute Genomics Platform"/>
            <consortium name="The Broad Institute Genome Sequencing Center for Infectious Disease"/>
            <person name="Wu L."/>
            <person name="Ma J."/>
        </authorList>
    </citation>
    <scope>NUCLEOTIDE SEQUENCE [LARGE SCALE GENOMIC DNA]</scope>
    <source>
        <strain evidence="10">CCUG 60898</strain>
    </source>
</reference>
<feature type="transmembrane region" description="Helical" evidence="7">
    <location>
        <begin position="47"/>
        <end position="65"/>
    </location>
</feature>
<keyword evidence="2" id="KW-0004">4Fe-4S</keyword>
<dbReference type="Gene3D" id="3.30.70.20">
    <property type="match status" value="1"/>
</dbReference>
<evidence type="ECO:0000256" key="7">
    <source>
        <dbReference type="SAM" id="Phobius"/>
    </source>
</evidence>
<evidence type="ECO:0000256" key="5">
    <source>
        <dbReference type="ARBA" id="ARBA00023004"/>
    </source>
</evidence>
<protein>
    <submittedName>
        <fullName evidence="9">4Fe-4S binding protein</fullName>
    </submittedName>
</protein>
<dbReference type="SUPFAM" id="SSF54862">
    <property type="entry name" value="4Fe-4S ferredoxins"/>
    <property type="match status" value="1"/>
</dbReference>
<feature type="transmembrane region" description="Helical" evidence="7">
    <location>
        <begin position="92"/>
        <end position="110"/>
    </location>
</feature>
<dbReference type="Pfam" id="PF12801">
    <property type="entry name" value="Fer4_5"/>
    <property type="match status" value="2"/>
</dbReference>
<feature type="transmembrane region" description="Helical" evidence="7">
    <location>
        <begin position="176"/>
        <end position="195"/>
    </location>
</feature>
<evidence type="ECO:0000256" key="1">
    <source>
        <dbReference type="ARBA" id="ARBA00022448"/>
    </source>
</evidence>
<feature type="transmembrane region" description="Helical" evidence="7">
    <location>
        <begin position="355"/>
        <end position="373"/>
    </location>
</feature>
<evidence type="ECO:0000259" key="8">
    <source>
        <dbReference type="PROSITE" id="PS51379"/>
    </source>
</evidence>
<feature type="transmembrane region" description="Helical" evidence="7">
    <location>
        <begin position="385"/>
        <end position="406"/>
    </location>
</feature>
<keyword evidence="1" id="KW-0813">Transport</keyword>
<keyword evidence="7" id="KW-1133">Transmembrane helix</keyword>
<dbReference type="PROSITE" id="PS51379">
    <property type="entry name" value="4FE4S_FER_2"/>
    <property type="match status" value="2"/>
</dbReference>
<organism evidence="9 10">
    <name type="scientific">Salinimicrobium gaetbulicola</name>
    <dbReference type="NCBI Taxonomy" id="999702"/>
    <lineage>
        <taxon>Bacteria</taxon>
        <taxon>Pseudomonadati</taxon>
        <taxon>Bacteroidota</taxon>
        <taxon>Flavobacteriia</taxon>
        <taxon>Flavobacteriales</taxon>
        <taxon>Flavobacteriaceae</taxon>
        <taxon>Salinimicrobium</taxon>
    </lineage>
</organism>
<feature type="domain" description="4Fe-4S ferredoxin-type" evidence="8">
    <location>
        <begin position="432"/>
        <end position="460"/>
    </location>
</feature>
<evidence type="ECO:0000256" key="4">
    <source>
        <dbReference type="ARBA" id="ARBA00022982"/>
    </source>
</evidence>
<dbReference type="InterPro" id="IPR017896">
    <property type="entry name" value="4Fe4S_Fe-S-bd"/>
</dbReference>
<dbReference type="InterPro" id="IPR017900">
    <property type="entry name" value="4Fe4S_Fe_S_CS"/>
</dbReference>
<keyword evidence="10" id="KW-1185">Reference proteome</keyword>
<dbReference type="PANTHER" id="PTHR30176">
    <property type="entry name" value="FERREDOXIN-TYPE PROTEIN NAPH"/>
    <property type="match status" value="1"/>
</dbReference>
<keyword evidence="7" id="KW-0812">Transmembrane</keyword>
<dbReference type="InterPro" id="IPR051684">
    <property type="entry name" value="Electron_Trans/Redox"/>
</dbReference>
<sequence length="525" mass="59084">MSTVHHNMSLTGEPPKHLSTVQKIATGLGWTGLFILTLSIFNVDLPFYFVWIALGLIVTGVVLYANDQYLGKPAGIKNDGVWFKNLTSRGSLAWGAGLLLTWFYIILYWYPEYLGFNPEGENTGVIGFFDPLSRLINGHAASQWFVYGVLYTIAILTFGYKFILKYRHNKYEILRTISVMFFQLGFAFIIPEILIRLNQPYFNPNVIWPLNYDLFAGYNLDKFFSAGNVGLIMLGFGVASIFVITPILTYFYGKRWYCSWVCGCGGMAETAGDPFRHLSDKSRSNWIFERWLIHTVLVFVVIMTIAVVYTFLNENQGRFWLSKDTFLISCGIFFTVLFSGIMLFKRKELAKDAKYGAVGFFVILLLIIALYYSTGISYGHKLREWYGFLIGAAFSGVIGVGFYPIFGNRVWCRYGCPMAAILGMQQRLFSKFRITTNGGQCISCGNCSTYCEMGIDVRAYAQKGENIVRSSCVGCGICAAVCPRGVLKLENGSKEGRINGDAVLLGNDVDLLDLIKQQKHDARKN</sequence>
<keyword evidence="5" id="KW-0408">Iron</keyword>
<evidence type="ECO:0000256" key="6">
    <source>
        <dbReference type="ARBA" id="ARBA00023014"/>
    </source>
</evidence>
<feature type="domain" description="4Fe-4S ferredoxin-type" evidence="8">
    <location>
        <begin position="463"/>
        <end position="492"/>
    </location>
</feature>
<comment type="caution">
    <text evidence="9">The sequence shown here is derived from an EMBL/GenBank/DDBJ whole genome shotgun (WGS) entry which is preliminary data.</text>
</comment>
<feature type="transmembrane region" description="Helical" evidence="7">
    <location>
        <begin position="229"/>
        <end position="251"/>
    </location>
</feature>
<evidence type="ECO:0000256" key="2">
    <source>
        <dbReference type="ARBA" id="ARBA00022485"/>
    </source>
</evidence>
<feature type="transmembrane region" description="Helical" evidence="7">
    <location>
        <begin position="291"/>
        <end position="312"/>
    </location>
</feature>
<dbReference type="RefSeq" id="WP_380740071.1">
    <property type="nucleotide sequence ID" value="NZ_JBHTJP010000035.1"/>
</dbReference>